<feature type="compositionally biased region" description="Polar residues" evidence="1">
    <location>
        <begin position="302"/>
        <end position="314"/>
    </location>
</feature>
<dbReference type="Proteomes" id="UP000288805">
    <property type="component" value="Unassembled WGS sequence"/>
</dbReference>
<organism evidence="2 3">
    <name type="scientific">Vitis vinifera</name>
    <name type="common">Grape</name>
    <dbReference type="NCBI Taxonomy" id="29760"/>
    <lineage>
        <taxon>Eukaryota</taxon>
        <taxon>Viridiplantae</taxon>
        <taxon>Streptophyta</taxon>
        <taxon>Embryophyta</taxon>
        <taxon>Tracheophyta</taxon>
        <taxon>Spermatophyta</taxon>
        <taxon>Magnoliopsida</taxon>
        <taxon>eudicotyledons</taxon>
        <taxon>Gunneridae</taxon>
        <taxon>Pentapetalae</taxon>
        <taxon>rosids</taxon>
        <taxon>Vitales</taxon>
        <taxon>Vitaceae</taxon>
        <taxon>Viteae</taxon>
        <taxon>Vitis</taxon>
    </lineage>
</organism>
<reference evidence="2 3" key="1">
    <citation type="journal article" date="2018" name="PLoS Genet.">
        <title>Population sequencing reveals clonal diversity and ancestral inbreeding in the grapevine cultivar Chardonnay.</title>
        <authorList>
            <person name="Roach M.J."/>
            <person name="Johnson D.L."/>
            <person name="Bohlmann J."/>
            <person name="van Vuuren H.J."/>
            <person name="Jones S.J."/>
            <person name="Pretorius I.S."/>
            <person name="Schmidt S.A."/>
            <person name="Borneman A.R."/>
        </authorList>
    </citation>
    <scope>NUCLEOTIDE SEQUENCE [LARGE SCALE GENOMIC DNA]</scope>
    <source>
        <strain evidence="3">cv. Chardonnay</strain>
        <tissue evidence="2">Leaf</tissue>
    </source>
</reference>
<gene>
    <name evidence="2" type="primary">AtMg00860_29</name>
    <name evidence="2" type="ORF">CK203_002116</name>
</gene>
<dbReference type="InterPro" id="IPR050951">
    <property type="entry name" value="Retrovirus_Pol_polyprotein"/>
</dbReference>
<dbReference type="FunFam" id="3.30.70.270:FF:000020">
    <property type="entry name" value="Transposon Tf2-6 polyprotein-like Protein"/>
    <property type="match status" value="1"/>
</dbReference>
<dbReference type="Gene3D" id="3.30.70.270">
    <property type="match status" value="1"/>
</dbReference>
<evidence type="ECO:0000313" key="2">
    <source>
        <dbReference type="EMBL" id="RVX21470.1"/>
    </source>
</evidence>
<feature type="region of interest" description="Disordered" evidence="1">
    <location>
        <begin position="293"/>
        <end position="314"/>
    </location>
</feature>
<sequence>MSPMSIKQPLGHIVSEAGVATDSTKIQSMLQWPQPNSLKSLRGFLGQTGYYRRFIKDYGKVSQPLTSLLKKDNFQWTSEAEDSFKQLKNIICTKVEALLNWKTLQDSRRSLKPEEWQGEGGSSCMIKKIKYARFLAIAHPYTAKDVAQLFMDNIFKLHGLPKTIPPTYTTYIPGETSVAAMDQALKDKDTMVYVGTPPLGKHVAHSSCYPIQTPSRKGKRRFRFSYPRKSKRRWQSVDIRIVSTTHPDNQHEPSGYKSSGWSIKVKRVLHAITTSSHGPRPITCRIRRQEEVTASHFPRSLTAASPTMVSDSHS</sequence>
<dbReference type="InterPro" id="IPR043128">
    <property type="entry name" value="Rev_trsase/Diguanyl_cyclase"/>
</dbReference>
<protein>
    <submittedName>
        <fullName evidence="2">Putative mitochondrial protein</fullName>
    </submittedName>
</protein>
<evidence type="ECO:0000313" key="3">
    <source>
        <dbReference type="Proteomes" id="UP000288805"/>
    </source>
</evidence>
<accession>A0A438KJV0</accession>
<dbReference type="PANTHER" id="PTHR37984:SF5">
    <property type="entry name" value="PROTEIN NYNRIN-LIKE"/>
    <property type="match status" value="1"/>
</dbReference>
<evidence type="ECO:0000256" key="1">
    <source>
        <dbReference type="SAM" id="MobiDB-lite"/>
    </source>
</evidence>
<dbReference type="AlphaFoldDB" id="A0A438KJV0"/>
<dbReference type="InterPro" id="IPR043502">
    <property type="entry name" value="DNA/RNA_pol_sf"/>
</dbReference>
<comment type="caution">
    <text evidence="2">The sequence shown here is derived from an EMBL/GenBank/DDBJ whole genome shotgun (WGS) entry which is preliminary data.</text>
</comment>
<dbReference type="EMBL" id="QGNW01000005">
    <property type="protein sequence ID" value="RVX21470.1"/>
    <property type="molecule type" value="Genomic_DNA"/>
</dbReference>
<dbReference type="SUPFAM" id="SSF56672">
    <property type="entry name" value="DNA/RNA polymerases"/>
    <property type="match status" value="1"/>
</dbReference>
<proteinExistence type="predicted"/>
<name>A0A438KJV0_VITVI</name>
<dbReference type="PANTHER" id="PTHR37984">
    <property type="entry name" value="PROTEIN CBG26694"/>
    <property type="match status" value="1"/>
</dbReference>